<dbReference type="Gene3D" id="1.10.8.100">
    <property type="entry name" value="Ribosomal RNA adenine dimethylase-like, domain 2"/>
    <property type="match status" value="1"/>
</dbReference>
<dbReference type="NCBIfam" id="TIGR00755">
    <property type="entry name" value="ksgA"/>
    <property type="match status" value="1"/>
</dbReference>
<dbReference type="PANTHER" id="PTHR11727">
    <property type="entry name" value="DIMETHYLADENOSINE TRANSFERASE"/>
    <property type="match status" value="1"/>
</dbReference>
<dbReference type="Proteomes" id="UP000663722">
    <property type="component" value="Chromosome"/>
</dbReference>
<evidence type="ECO:0000256" key="5">
    <source>
        <dbReference type="ARBA" id="ARBA00022691"/>
    </source>
</evidence>
<feature type="binding site" evidence="7 8">
    <location>
        <position position="49"/>
    </location>
    <ligand>
        <name>S-adenosyl-L-methionine</name>
        <dbReference type="ChEBI" id="CHEBI:59789"/>
    </ligand>
</feature>
<keyword evidence="2 7" id="KW-0698">rRNA processing</keyword>
<dbReference type="GO" id="GO:0052908">
    <property type="term" value="F:16S rRNA (adenine(1518)-N(6)/adenine(1519)-N(6))-dimethyltransferase activity"/>
    <property type="evidence" value="ECO:0007669"/>
    <property type="project" value="UniProtKB-EC"/>
</dbReference>
<evidence type="ECO:0000313" key="11">
    <source>
        <dbReference type="Proteomes" id="UP000663722"/>
    </source>
</evidence>
<dbReference type="InterPro" id="IPR001737">
    <property type="entry name" value="KsgA/Erm"/>
</dbReference>
<evidence type="ECO:0000256" key="2">
    <source>
        <dbReference type="ARBA" id="ARBA00022552"/>
    </source>
</evidence>
<dbReference type="GO" id="GO:0003723">
    <property type="term" value="F:RNA binding"/>
    <property type="evidence" value="ECO:0007669"/>
    <property type="project" value="UniProtKB-UniRule"/>
</dbReference>
<dbReference type="InterPro" id="IPR011530">
    <property type="entry name" value="rRNA_adenine_dimethylase"/>
</dbReference>
<evidence type="ECO:0000256" key="6">
    <source>
        <dbReference type="ARBA" id="ARBA00022884"/>
    </source>
</evidence>
<protein>
    <recommendedName>
        <fullName evidence="7">Ribosomal RNA small subunit methyltransferase A</fullName>
        <ecNumber evidence="7">2.1.1.182</ecNumber>
    </recommendedName>
    <alternativeName>
        <fullName evidence="7">16S rRNA (adenine(1518)-N(6)/adenine(1519)-N(6))-dimethyltransferase</fullName>
    </alternativeName>
    <alternativeName>
        <fullName evidence="7">16S rRNA dimethyladenosine transferase</fullName>
    </alternativeName>
    <alternativeName>
        <fullName evidence="7">16S rRNA dimethylase</fullName>
    </alternativeName>
    <alternativeName>
        <fullName evidence="7">S-adenosylmethionine-6-N', N'-adenosyl(rRNA) dimethyltransferase</fullName>
    </alternativeName>
</protein>
<gene>
    <name evidence="7 10" type="primary">rsmA</name>
    <name evidence="7" type="synonym">ksgA</name>
    <name evidence="10" type="ORF">dnm_067910</name>
</gene>
<evidence type="ECO:0000256" key="7">
    <source>
        <dbReference type="HAMAP-Rule" id="MF_00607"/>
    </source>
</evidence>
<comment type="catalytic activity">
    <reaction evidence="7">
        <text>adenosine(1518)/adenosine(1519) in 16S rRNA + 4 S-adenosyl-L-methionine = N(6)-dimethyladenosine(1518)/N(6)-dimethyladenosine(1519) in 16S rRNA + 4 S-adenosyl-L-homocysteine + 4 H(+)</text>
        <dbReference type="Rhea" id="RHEA:19609"/>
        <dbReference type="Rhea" id="RHEA-COMP:10232"/>
        <dbReference type="Rhea" id="RHEA-COMP:10233"/>
        <dbReference type="ChEBI" id="CHEBI:15378"/>
        <dbReference type="ChEBI" id="CHEBI:57856"/>
        <dbReference type="ChEBI" id="CHEBI:59789"/>
        <dbReference type="ChEBI" id="CHEBI:74411"/>
        <dbReference type="ChEBI" id="CHEBI:74493"/>
        <dbReference type="EC" id="2.1.1.182"/>
    </reaction>
</comment>
<sequence>MTSPITLVKAWNLYPKKQLGQNFLSDPSTAEMIVARSRILPEDVVLEIGAGLGALTMPAARAAQKVYAVDKDHQLIELLKTELLANRLSNVVLMEKDILKLDIEALAETAAGKFIVMGNLPYNISSQILVRLIRSRTIVTRAILMFQKELAERLMAGPGCKDYGRLTVMLRYCSDIKSLAHIRASLFYPKPKVDSQVIQIKFKDAPEYRADDEEMLFKVVKAAFGKRRKTLRNALAGSELHIDAKIAAGTLGNAGIDPMRRAETLDVEEFVRLSNCLGKVLND</sequence>
<evidence type="ECO:0000256" key="8">
    <source>
        <dbReference type="PROSITE-ProRule" id="PRU01026"/>
    </source>
</evidence>
<keyword evidence="3 7" id="KW-0489">Methyltransferase</keyword>
<dbReference type="SUPFAM" id="SSF53335">
    <property type="entry name" value="S-adenosyl-L-methionine-dependent methyltransferases"/>
    <property type="match status" value="1"/>
</dbReference>
<dbReference type="PROSITE" id="PS51689">
    <property type="entry name" value="SAM_RNA_A_N6_MT"/>
    <property type="match status" value="1"/>
</dbReference>
<dbReference type="HAMAP" id="MF_00607">
    <property type="entry name" value="16SrRNA_methyltr_A"/>
    <property type="match status" value="1"/>
</dbReference>
<dbReference type="PANTHER" id="PTHR11727:SF7">
    <property type="entry name" value="DIMETHYLADENOSINE TRANSFERASE-RELATED"/>
    <property type="match status" value="1"/>
</dbReference>
<dbReference type="EMBL" id="CP061800">
    <property type="protein sequence ID" value="QTA90730.1"/>
    <property type="molecule type" value="Genomic_DNA"/>
</dbReference>
<dbReference type="InterPro" id="IPR020598">
    <property type="entry name" value="rRNA_Ade_methylase_Trfase_N"/>
</dbReference>
<dbReference type="AlphaFoldDB" id="A0A975BTA5"/>
<keyword evidence="6 7" id="KW-0694">RNA-binding</keyword>
<keyword evidence="1 7" id="KW-0963">Cytoplasm</keyword>
<feature type="binding site" evidence="7 8">
    <location>
        <position position="24"/>
    </location>
    <ligand>
        <name>S-adenosyl-L-methionine</name>
        <dbReference type="ChEBI" id="CHEBI:59789"/>
    </ligand>
</feature>
<feature type="domain" description="Ribosomal RNA adenine methylase transferase N-terminal" evidence="9">
    <location>
        <begin position="29"/>
        <end position="204"/>
    </location>
</feature>
<evidence type="ECO:0000256" key="3">
    <source>
        <dbReference type="ARBA" id="ARBA00022603"/>
    </source>
</evidence>
<dbReference type="InterPro" id="IPR023165">
    <property type="entry name" value="rRNA_Ade_diMease-like_C"/>
</dbReference>
<feature type="binding site" evidence="8">
    <location>
        <position position="70"/>
    </location>
    <ligand>
        <name>S-adenosyl-L-methionine</name>
        <dbReference type="ChEBI" id="CHEBI:59789"/>
    </ligand>
</feature>
<comment type="similarity">
    <text evidence="7">Belongs to the class I-like SAM-binding methyltransferase superfamily. rRNA adenine N(6)-methyltransferase family. RsmA subfamily.</text>
</comment>
<evidence type="ECO:0000259" key="9">
    <source>
        <dbReference type="SMART" id="SM00650"/>
    </source>
</evidence>
<keyword evidence="11" id="KW-1185">Reference proteome</keyword>
<comment type="caution">
    <text evidence="7">Lacks conserved residue(s) required for the propagation of feature annotation.</text>
</comment>
<organism evidence="10 11">
    <name type="scientific">Desulfonema magnum</name>
    <dbReference type="NCBI Taxonomy" id="45655"/>
    <lineage>
        <taxon>Bacteria</taxon>
        <taxon>Pseudomonadati</taxon>
        <taxon>Thermodesulfobacteriota</taxon>
        <taxon>Desulfobacteria</taxon>
        <taxon>Desulfobacterales</taxon>
        <taxon>Desulfococcaceae</taxon>
        <taxon>Desulfonema</taxon>
    </lineage>
</organism>
<dbReference type="EC" id="2.1.1.182" evidence="7"/>
<keyword evidence="5 7" id="KW-0949">S-adenosyl-L-methionine</keyword>
<dbReference type="SMART" id="SM00650">
    <property type="entry name" value="rADc"/>
    <property type="match status" value="1"/>
</dbReference>
<reference evidence="10" key="1">
    <citation type="journal article" date="2021" name="Microb. Physiol.">
        <title>Proteogenomic Insights into the Physiology of Marine, Sulfate-Reducing, Filamentous Desulfonema limicola and Desulfonema magnum.</title>
        <authorList>
            <person name="Schnaars V."/>
            <person name="Wohlbrand L."/>
            <person name="Scheve S."/>
            <person name="Hinrichs C."/>
            <person name="Reinhardt R."/>
            <person name="Rabus R."/>
        </authorList>
    </citation>
    <scope>NUCLEOTIDE SEQUENCE</scope>
    <source>
        <strain evidence="10">4be13</strain>
    </source>
</reference>
<proteinExistence type="inferred from homology"/>
<dbReference type="RefSeq" id="WP_207678796.1">
    <property type="nucleotide sequence ID" value="NZ_CP061800.1"/>
</dbReference>
<keyword evidence="4 7" id="KW-0808">Transferase</keyword>
<name>A0A975BTA5_9BACT</name>
<dbReference type="InterPro" id="IPR029063">
    <property type="entry name" value="SAM-dependent_MTases_sf"/>
</dbReference>
<dbReference type="FunFam" id="1.10.8.100:FF:000001">
    <property type="entry name" value="Ribosomal RNA small subunit methyltransferase A"/>
    <property type="match status" value="1"/>
</dbReference>
<feature type="binding site" evidence="7 8">
    <location>
        <position position="119"/>
    </location>
    <ligand>
        <name>S-adenosyl-L-methionine</name>
        <dbReference type="ChEBI" id="CHEBI:59789"/>
    </ligand>
</feature>
<accession>A0A975BTA5</accession>
<dbReference type="GO" id="GO:0005829">
    <property type="term" value="C:cytosol"/>
    <property type="evidence" value="ECO:0007669"/>
    <property type="project" value="TreeGrafter"/>
</dbReference>
<feature type="binding site" evidence="7 8">
    <location>
        <position position="22"/>
    </location>
    <ligand>
        <name>S-adenosyl-L-methionine</name>
        <dbReference type="ChEBI" id="CHEBI:59789"/>
    </ligand>
</feature>
<dbReference type="Gene3D" id="3.40.50.150">
    <property type="entry name" value="Vaccinia Virus protein VP39"/>
    <property type="match status" value="1"/>
</dbReference>
<dbReference type="Pfam" id="PF00398">
    <property type="entry name" value="RrnaAD"/>
    <property type="match status" value="1"/>
</dbReference>
<evidence type="ECO:0000256" key="1">
    <source>
        <dbReference type="ARBA" id="ARBA00022490"/>
    </source>
</evidence>
<comment type="function">
    <text evidence="7">Specifically dimethylates two adjacent adenosines (A1518 and A1519) in the loop of a conserved hairpin near the 3'-end of 16S rRNA in the 30S particle. May play a critical role in biogenesis of 30S subunits.</text>
</comment>
<dbReference type="KEGG" id="dmm:dnm_067910"/>
<evidence type="ECO:0000256" key="4">
    <source>
        <dbReference type="ARBA" id="ARBA00022679"/>
    </source>
</evidence>
<comment type="subcellular location">
    <subcellularLocation>
        <location evidence="7">Cytoplasm</location>
    </subcellularLocation>
</comment>
<dbReference type="CDD" id="cd02440">
    <property type="entry name" value="AdoMet_MTases"/>
    <property type="match status" value="1"/>
</dbReference>
<feature type="binding site" evidence="7 8">
    <location>
        <position position="97"/>
    </location>
    <ligand>
        <name>S-adenosyl-L-methionine</name>
        <dbReference type="ChEBI" id="CHEBI:59789"/>
    </ligand>
</feature>
<evidence type="ECO:0000313" key="10">
    <source>
        <dbReference type="EMBL" id="QTA90730.1"/>
    </source>
</evidence>